<evidence type="ECO:0000313" key="1">
    <source>
        <dbReference type="EMBL" id="TEA36660.1"/>
    </source>
</evidence>
<dbReference type="AlphaFoldDB" id="A0A484GLT3"/>
<feature type="non-terminal residue" evidence="1">
    <location>
        <position position="58"/>
    </location>
</feature>
<feature type="non-terminal residue" evidence="1">
    <location>
        <position position="1"/>
    </location>
</feature>
<gene>
    <name evidence="1" type="ORF">DBR06_SOUSAS310058</name>
</gene>
<keyword evidence="2" id="KW-1185">Reference proteome</keyword>
<organism evidence="1 2">
    <name type="scientific">Sousa chinensis</name>
    <name type="common">Indo-pacific humpbacked dolphin</name>
    <name type="synonym">Steno chinensis</name>
    <dbReference type="NCBI Taxonomy" id="103600"/>
    <lineage>
        <taxon>Eukaryota</taxon>
        <taxon>Metazoa</taxon>
        <taxon>Chordata</taxon>
        <taxon>Craniata</taxon>
        <taxon>Vertebrata</taxon>
        <taxon>Euteleostomi</taxon>
        <taxon>Mammalia</taxon>
        <taxon>Eutheria</taxon>
        <taxon>Laurasiatheria</taxon>
        <taxon>Artiodactyla</taxon>
        <taxon>Whippomorpha</taxon>
        <taxon>Cetacea</taxon>
        <taxon>Odontoceti</taxon>
        <taxon>Delphinidae</taxon>
        <taxon>Sousa</taxon>
    </lineage>
</organism>
<accession>A0A484GLT3</accession>
<reference evidence="1 2" key="1">
    <citation type="journal article" date="2018" name="Genomics">
        <title>Molecular footprints of inshore aquatic adaptation in Indo-Pacific humpback dolphin (Sousa chinensis).</title>
        <authorList>
            <person name="Ming Y."/>
            <person name="Jian J."/>
            <person name="Yu F."/>
            <person name="Yu X."/>
            <person name="Wang J."/>
            <person name="Liu W."/>
        </authorList>
    </citation>
    <scope>NUCLEOTIDE SEQUENCE [LARGE SCALE GENOMIC DNA]</scope>
    <source>
        <strain evidence="1">MY-2018</strain>
        <tissue evidence="1">Skin</tissue>
    </source>
</reference>
<proteinExistence type="predicted"/>
<comment type="caution">
    <text evidence="1">The sequence shown here is derived from an EMBL/GenBank/DDBJ whole genome shotgun (WGS) entry which is preliminary data.</text>
</comment>
<dbReference type="EMBL" id="QWLN02005965">
    <property type="protein sequence ID" value="TEA36660.1"/>
    <property type="molecule type" value="Genomic_DNA"/>
</dbReference>
<dbReference type="Proteomes" id="UP000295264">
    <property type="component" value="Unassembled WGS sequence"/>
</dbReference>
<evidence type="ECO:0000313" key="2">
    <source>
        <dbReference type="Proteomes" id="UP000295264"/>
    </source>
</evidence>
<protein>
    <submittedName>
        <fullName evidence="1">Uncharacterized protein</fullName>
    </submittedName>
</protein>
<sequence>QNRARVSTELELQACGLFPPLSLSCSGAQWDGGLTEAACFGGTPPAEATTVLGTAGHL</sequence>
<name>A0A484GLT3_SOUCH</name>